<name>A0ABQ5VXG9_9RHOB</name>
<feature type="transmembrane region" description="Helical" evidence="1">
    <location>
        <begin position="79"/>
        <end position="100"/>
    </location>
</feature>
<keyword evidence="1" id="KW-0472">Membrane</keyword>
<proteinExistence type="predicted"/>
<protein>
    <submittedName>
        <fullName evidence="2">Uncharacterized protein</fullName>
    </submittedName>
</protein>
<sequence>MTPAIQMGSAPPDVSQATPHECPHFEGILEEGEVFIWQGRPKTGIVLSFNYVPFAIIGLLFAVFAALWMISTFQRGSPIWMFGIIHFIFGVLILVSPFVFAPRNRARTRYALTNQRALISSHSHMCQMRLRSFPITKDMPIELKKGKYPSVFFGPELFSDRSMRSLNGQASGTRKMGFELIDEAQEVYDTMCEIQDRLS</sequence>
<feature type="transmembrane region" description="Helical" evidence="1">
    <location>
        <begin position="49"/>
        <end position="73"/>
    </location>
</feature>
<evidence type="ECO:0000313" key="2">
    <source>
        <dbReference type="EMBL" id="GLQ35909.1"/>
    </source>
</evidence>
<comment type="caution">
    <text evidence="2">The sequence shown here is derived from an EMBL/GenBank/DDBJ whole genome shotgun (WGS) entry which is preliminary data.</text>
</comment>
<keyword evidence="1" id="KW-1133">Transmembrane helix</keyword>
<evidence type="ECO:0000313" key="3">
    <source>
        <dbReference type="Proteomes" id="UP001156694"/>
    </source>
</evidence>
<dbReference type="EMBL" id="BSNN01000006">
    <property type="protein sequence ID" value="GLQ35909.1"/>
    <property type="molecule type" value="Genomic_DNA"/>
</dbReference>
<keyword evidence="1" id="KW-0812">Transmembrane</keyword>
<organism evidence="2 3">
    <name type="scientific">Amylibacter marinus</name>
    <dbReference type="NCBI Taxonomy" id="1475483"/>
    <lineage>
        <taxon>Bacteria</taxon>
        <taxon>Pseudomonadati</taxon>
        <taxon>Pseudomonadota</taxon>
        <taxon>Alphaproteobacteria</taxon>
        <taxon>Rhodobacterales</taxon>
        <taxon>Paracoccaceae</taxon>
        <taxon>Amylibacter</taxon>
    </lineage>
</organism>
<dbReference type="RefSeq" id="WP_284379036.1">
    <property type="nucleotide sequence ID" value="NZ_BSNN01000006.1"/>
</dbReference>
<gene>
    <name evidence="2" type="ORF">GCM10007939_21930</name>
</gene>
<reference evidence="3" key="1">
    <citation type="journal article" date="2019" name="Int. J. Syst. Evol. Microbiol.">
        <title>The Global Catalogue of Microorganisms (GCM) 10K type strain sequencing project: providing services to taxonomists for standard genome sequencing and annotation.</title>
        <authorList>
            <consortium name="The Broad Institute Genomics Platform"/>
            <consortium name="The Broad Institute Genome Sequencing Center for Infectious Disease"/>
            <person name="Wu L."/>
            <person name="Ma J."/>
        </authorList>
    </citation>
    <scope>NUCLEOTIDE SEQUENCE [LARGE SCALE GENOMIC DNA]</scope>
    <source>
        <strain evidence="3">NBRC 110140</strain>
    </source>
</reference>
<accession>A0ABQ5VXG9</accession>
<keyword evidence="3" id="KW-1185">Reference proteome</keyword>
<evidence type="ECO:0000256" key="1">
    <source>
        <dbReference type="SAM" id="Phobius"/>
    </source>
</evidence>
<dbReference type="Proteomes" id="UP001156694">
    <property type="component" value="Unassembled WGS sequence"/>
</dbReference>